<keyword evidence="3" id="KW-1185">Reference proteome</keyword>
<dbReference type="PANTHER" id="PTHR36045">
    <property type="entry name" value="OS04G0558500 PROTEIN"/>
    <property type="match status" value="1"/>
</dbReference>
<feature type="region of interest" description="Disordered" evidence="1">
    <location>
        <begin position="1"/>
        <end position="38"/>
    </location>
</feature>
<dbReference type="EMBL" id="CM029037">
    <property type="protein sequence ID" value="KAG2657753.1"/>
    <property type="molecule type" value="Genomic_DNA"/>
</dbReference>
<evidence type="ECO:0000313" key="2">
    <source>
        <dbReference type="EMBL" id="KAG2657753.1"/>
    </source>
</evidence>
<sequence length="185" mass="20037">MAGAAPAPGQAGALLNHRKRKALAPAAEDEAEELEREVEELESELADLDRHVLEHLRGTAKRVPDAVASCLTALLPSALIEVPTVSETSIVEDDQEQLEKLRLLKLKMEANIATLPKPSARQPPRRLTRSPTLKARPTLLPLLLRTDTRATVLRRQSRFTPGGQSVDSLTPTPVARCTATGHGNS</sequence>
<feature type="compositionally biased region" description="Polar residues" evidence="1">
    <location>
        <begin position="158"/>
        <end position="171"/>
    </location>
</feature>
<organism evidence="2 3">
    <name type="scientific">Panicum virgatum</name>
    <name type="common">Blackwell switchgrass</name>
    <dbReference type="NCBI Taxonomy" id="38727"/>
    <lineage>
        <taxon>Eukaryota</taxon>
        <taxon>Viridiplantae</taxon>
        <taxon>Streptophyta</taxon>
        <taxon>Embryophyta</taxon>
        <taxon>Tracheophyta</taxon>
        <taxon>Spermatophyta</taxon>
        <taxon>Magnoliopsida</taxon>
        <taxon>Liliopsida</taxon>
        <taxon>Poales</taxon>
        <taxon>Poaceae</taxon>
        <taxon>PACMAD clade</taxon>
        <taxon>Panicoideae</taxon>
        <taxon>Panicodae</taxon>
        <taxon>Paniceae</taxon>
        <taxon>Panicinae</taxon>
        <taxon>Panicum</taxon>
        <taxon>Panicum sect. Hiantes</taxon>
    </lineage>
</organism>
<dbReference type="AlphaFoldDB" id="A0A8T0XKK9"/>
<comment type="caution">
    <text evidence="2">The sequence shown here is derived from an EMBL/GenBank/DDBJ whole genome shotgun (WGS) entry which is preliminary data.</text>
</comment>
<feature type="region of interest" description="Disordered" evidence="1">
    <location>
        <begin position="155"/>
        <end position="185"/>
    </location>
</feature>
<accession>A0A8T0XKK9</accession>
<evidence type="ECO:0000256" key="1">
    <source>
        <dbReference type="SAM" id="MobiDB-lite"/>
    </source>
</evidence>
<proteinExistence type="predicted"/>
<reference evidence="2" key="1">
    <citation type="submission" date="2020-05" db="EMBL/GenBank/DDBJ databases">
        <title>WGS assembly of Panicum virgatum.</title>
        <authorList>
            <person name="Lovell J.T."/>
            <person name="Jenkins J."/>
            <person name="Shu S."/>
            <person name="Juenger T.E."/>
            <person name="Schmutz J."/>
        </authorList>
    </citation>
    <scope>NUCLEOTIDE SEQUENCE</scope>
    <source>
        <strain evidence="2">AP13</strain>
    </source>
</reference>
<dbReference type="PANTHER" id="PTHR36045:SF2">
    <property type="entry name" value="OS04G0558500 PROTEIN"/>
    <property type="match status" value="1"/>
</dbReference>
<gene>
    <name evidence="2" type="ORF">PVAP13_1KG171400</name>
</gene>
<evidence type="ECO:0000313" key="3">
    <source>
        <dbReference type="Proteomes" id="UP000823388"/>
    </source>
</evidence>
<feature type="compositionally biased region" description="Acidic residues" evidence="1">
    <location>
        <begin position="27"/>
        <end position="38"/>
    </location>
</feature>
<protein>
    <submittedName>
        <fullName evidence="2">Uncharacterized protein</fullName>
    </submittedName>
</protein>
<feature type="compositionally biased region" description="Low complexity" evidence="1">
    <location>
        <begin position="1"/>
        <end position="13"/>
    </location>
</feature>
<dbReference type="Proteomes" id="UP000823388">
    <property type="component" value="Chromosome 1K"/>
</dbReference>
<name>A0A8T0XKK9_PANVG</name>